<evidence type="ECO:0000256" key="4">
    <source>
        <dbReference type="ARBA" id="ARBA00023136"/>
    </source>
</evidence>
<feature type="transmembrane region" description="Helical" evidence="6">
    <location>
        <begin position="176"/>
        <end position="197"/>
    </location>
</feature>
<keyword evidence="8" id="KW-1185">Reference proteome</keyword>
<accession>A0A6I4U4D2</accession>
<comment type="caution">
    <text evidence="7">The sequence shown here is derived from an EMBL/GenBank/DDBJ whole genome shotgun (WGS) entry which is preliminary data.</text>
</comment>
<evidence type="ECO:0000256" key="2">
    <source>
        <dbReference type="ARBA" id="ARBA00022692"/>
    </source>
</evidence>
<dbReference type="InterPro" id="IPR005372">
    <property type="entry name" value="UPF0182"/>
</dbReference>
<feature type="transmembrane region" description="Helical" evidence="6">
    <location>
        <begin position="68"/>
        <end position="88"/>
    </location>
</feature>
<evidence type="ECO:0000256" key="3">
    <source>
        <dbReference type="ARBA" id="ARBA00022989"/>
    </source>
</evidence>
<proteinExistence type="predicted"/>
<feature type="region of interest" description="Disordered" evidence="5">
    <location>
        <begin position="911"/>
        <end position="942"/>
    </location>
</feature>
<sequence length="942" mass="106778">MRMHPTATVRAATFFLIGGVTSTLFYWVVGLAAFLLAVIFSARFYTEVLWFDEIGYLDVYLTVVKTKIWMGVVPFLFMSSMVAGNMLLAQRLARLDRVISADERRVDSWRRSVEPYFRPLVITVALICGLVVGLQTYPHWQTYILWANKVDWGRTDPQFDRDLSYFMFELSLHVLINHWLFVCVLVVLILTLATSYICGGIRPQAPHSMLPFQVNLHISVLVFALMALLGWGMLLDLHLLSYSERGVVTGLGFTDSNASLLAYKFVAAAVVAGFIMFQVNIRRPGWIIPTIVVVYLILIGLSIIRFYPNLFQLIIVEPQELEREQPYIEDHLQFTRYGFGLDKVERRTAGVAETGNVAAIENDRQLLETLRLWDPATLLINFRELQAFRAYYDFTDIDVDRYMIDGQLQPVMIAARELKIGNLPEHSRRWQSERLIYSHSYGLVTASVSEATPAGLPVFLTGDLPSSGPGALSVRNPQIYYGENSPEFSIVGTETVELDRPREGRSFGKHTYDGGGGVPIDSIFDRLLFAIRFWDIRLALTTLLTDDSRVLYHRDVRERVQRVAPFLEVDADPYPVAAEGRIKWVVDCYTISDMMPYSKRIDLSDFSQIFQGKQKDSGIIPAEFIRLLARRTQRANYVRGSVKAVVDAYDGSVVLYVTDESDKVLQTWRKAFPQAFRPVAEASAQIKAHFRYPQDLFQIQSIIWADYHMRASDAFYAREGAWRIPHDANFISLRRERARPEHEQRNVDLRPYWLKTRFPGEERSEFAIVQPFSPESRNVLSGYLVGGSDGDRLGRLTSYNFSPDTTILGPSQAQARIDQDARISAWMTLRMQSGSRVSRGRLLAIPLDNAVIYIEPLFVQADKSSVSELLGAQLASVPELKQVVIVFGDRVLMRPTLKEAVAALFDDADAALPGRPESDSGGAIDEPPAQPIENVDQLERER</sequence>
<keyword evidence="3 6" id="KW-1133">Transmembrane helix</keyword>
<dbReference type="GO" id="GO:0005576">
    <property type="term" value="C:extracellular region"/>
    <property type="evidence" value="ECO:0007669"/>
    <property type="project" value="TreeGrafter"/>
</dbReference>
<feature type="transmembrane region" description="Helical" evidence="6">
    <location>
        <begin position="260"/>
        <end position="279"/>
    </location>
</feature>
<organism evidence="7 8">
    <name type="scientific">Alteriqipengyuania halimionae</name>
    <dbReference type="NCBI Taxonomy" id="1926630"/>
    <lineage>
        <taxon>Bacteria</taxon>
        <taxon>Pseudomonadati</taxon>
        <taxon>Pseudomonadota</taxon>
        <taxon>Alphaproteobacteria</taxon>
        <taxon>Sphingomonadales</taxon>
        <taxon>Erythrobacteraceae</taxon>
        <taxon>Alteriqipengyuania</taxon>
    </lineage>
</organism>
<feature type="transmembrane region" description="Helical" evidence="6">
    <location>
        <begin position="218"/>
        <end position="240"/>
    </location>
</feature>
<evidence type="ECO:0000256" key="6">
    <source>
        <dbReference type="SAM" id="Phobius"/>
    </source>
</evidence>
<feature type="transmembrane region" description="Helical" evidence="6">
    <location>
        <begin position="286"/>
        <end position="307"/>
    </location>
</feature>
<keyword evidence="4 6" id="KW-0472">Membrane</keyword>
<reference evidence="7 8" key="1">
    <citation type="submission" date="2019-12" db="EMBL/GenBank/DDBJ databases">
        <title>Genomic-based taxomic classification of the family Erythrobacteraceae.</title>
        <authorList>
            <person name="Xu L."/>
        </authorList>
    </citation>
    <scope>NUCLEOTIDE SEQUENCE [LARGE SCALE GENOMIC DNA]</scope>
    <source>
        <strain evidence="7 8">LMG 29519</strain>
    </source>
</reference>
<evidence type="ECO:0000256" key="5">
    <source>
        <dbReference type="SAM" id="MobiDB-lite"/>
    </source>
</evidence>
<dbReference type="PANTHER" id="PTHR39344">
    <property type="entry name" value="UPF0182 PROTEIN SLL1060"/>
    <property type="match status" value="1"/>
</dbReference>
<evidence type="ECO:0000313" key="8">
    <source>
        <dbReference type="Proteomes" id="UP000429229"/>
    </source>
</evidence>
<dbReference type="RefSeq" id="WP_160617163.1">
    <property type="nucleotide sequence ID" value="NZ_WTYR01000001.1"/>
</dbReference>
<evidence type="ECO:0000256" key="1">
    <source>
        <dbReference type="ARBA" id="ARBA00022475"/>
    </source>
</evidence>
<gene>
    <name evidence="7" type="ORF">GRI68_10345</name>
</gene>
<dbReference type="Proteomes" id="UP000429229">
    <property type="component" value="Unassembled WGS sequence"/>
</dbReference>
<dbReference type="GO" id="GO:0016020">
    <property type="term" value="C:membrane"/>
    <property type="evidence" value="ECO:0007669"/>
    <property type="project" value="InterPro"/>
</dbReference>
<dbReference type="EMBL" id="WTYR01000001">
    <property type="protein sequence ID" value="MXP10576.1"/>
    <property type="molecule type" value="Genomic_DNA"/>
</dbReference>
<keyword evidence="1" id="KW-1003">Cell membrane</keyword>
<dbReference type="OrthoDB" id="9763654at2"/>
<name>A0A6I4U4D2_9SPHN</name>
<dbReference type="AlphaFoldDB" id="A0A6I4U4D2"/>
<protein>
    <submittedName>
        <fullName evidence="7">Uncharacterized protein</fullName>
    </submittedName>
</protein>
<keyword evidence="2 6" id="KW-0812">Transmembrane</keyword>
<feature type="transmembrane region" description="Helical" evidence="6">
    <location>
        <begin position="116"/>
        <end position="137"/>
    </location>
</feature>
<evidence type="ECO:0000313" key="7">
    <source>
        <dbReference type="EMBL" id="MXP10576.1"/>
    </source>
</evidence>
<feature type="transmembrane region" description="Helical" evidence="6">
    <location>
        <begin position="12"/>
        <end position="40"/>
    </location>
</feature>
<dbReference type="Pfam" id="PF03699">
    <property type="entry name" value="UPF0182"/>
    <property type="match status" value="1"/>
</dbReference>
<dbReference type="PANTHER" id="PTHR39344:SF1">
    <property type="entry name" value="UPF0182 PROTEIN SLL1060"/>
    <property type="match status" value="1"/>
</dbReference>